<dbReference type="Proteomes" id="UP001515480">
    <property type="component" value="Unassembled WGS sequence"/>
</dbReference>
<organism evidence="11 12">
    <name type="scientific">Prymnesium parvum</name>
    <name type="common">Toxic golden alga</name>
    <dbReference type="NCBI Taxonomy" id="97485"/>
    <lineage>
        <taxon>Eukaryota</taxon>
        <taxon>Haptista</taxon>
        <taxon>Haptophyta</taxon>
        <taxon>Prymnesiophyceae</taxon>
        <taxon>Prymnesiales</taxon>
        <taxon>Prymnesiaceae</taxon>
        <taxon>Prymnesium</taxon>
    </lineage>
</organism>
<gene>
    <name evidence="11" type="ORF">AB1Y20_005010</name>
</gene>
<evidence type="ECO:0000256" key="7">
    <source>
        <dbReference type="ARBA" id="ARBA00023141"/>
    </source>
</evidence>
<evidence type="ECO:0000256" key="5">
    <source>
        <dbReference type="ARBA" id="ARBA00022793"/>
    </source>
</evidence>
<name>A0AB34J2Z8_PRYPA</name>
<accession>A0AB34J2Z8</accession>
<dbReference type="SUPFAM" id="SSF51366">
    <property type="entry name" value="Ribulose-phoshate binding barrel"/>
    <property type="match status" value="1"/>
</dbReference>
<dbReference type="PANTHER" id="PTHR22854:SF2">
    <property type="entry name" value="INDOLE-3-GLYCEROL-PHOSPHATE SYNTHASE"/>
    <property type="match status" value="1"/>
</dbReference>
<comment type="caution">
    <text evidence="11">The sequence shown here is derived from an EMBL/GenBank/DDBJ whole genome shotgun (WGS) entry which is preliminary data.</text>
</comment>
<evidence type="ECO:0000256" key="3">
    <source>
        <dbReference type="ARBA" id="ARBA00012362"/>
    </source>
</evidence>
<feature type="signal peptide" evidence="9">
    <location>
        <begin position="1"/>
        <end position="15"/>
    </location>
</feature>
<dbReference type="GO" id="GO:0000162">
    <property type="term" value="P:L-tryptophan biosynthetic process"/>
    <property type="evidence" value="ECO:0007669"/>
    <property type="project" value="UniProtKB-KW"/>
</dbReference>
<evidence type="ECO:0000313" key="12">
    <source>
        <dbReference type="Proteomes" id="UP001515480"/>
    </source>
</evidence>
<evidence type="ECO:0000256" key="9">
    <source>
        <dbReference type="SAM" id="SignalP"/>
    </source>
</evidence>
<feature type="chain" id="PRO_5044284283" description="indole-3-glycerol-phosphate synthase" evidence="9">
    <location>
        <begin position="16"/>
        <end position="328"/>
    </location>
</feature>
<dbReference type="InterPro" id="IPR045186">
    <property type="entry name" value="Indole-3-glycerol_P_synth"/>
</dbReference>
<keyword evidence="4" id="KW-0028">Amino-acid biosynthesis</keyword>
<dbReference type="EC" id="4.1.1.48" evidence="3"/>
<proteinExistence type="predicted"/>
<sequence>MAWPLLLGVSAASAAYTPPGLLADLVELKQREVARMKKLPEAREDGPWALRLAYPAAESSYHLGRALGWRRETPVVLVDLKRSSPGDQLGATVSVDPSMQVEAALSRAEAIGVAAALVCTDLPSYGCTWEDLRAARTWAASRRGGGAAPLPLIAKDLFIDPLQIARAACEGADAVLLVAAACLADLSALLDTCTLVGVEALVEVHTPEELCVATELGASLVLVTERDRATGQLVSGQAAALAPAIPPDVVCLACGDIRRLDQVRTLRRAGFDGVVIGRMFGSLEGPLFAEQLMKEEPWQRVAEMVQVPRTAFDGEAEGGTPVSDESTL</sequence>
<evidence type="ECO:0000256" key="4">
    <source>
        <dbReference type="ARBA" id="ARBA00022605"/>
    </source>
</evidence>
<evidence type="ECO:0000256" key="6">
    <source>
        <dbReference type="ARBA" id="ARBA00022822"/>
    </source>
</evidence>
<comment type="pathway">
    <text evidence="2">Amino-acid biosynthesis; L-tryptophan biosynthesis; L-tryptophan from chorismate: step 4/5.</text>
</comment>
<comment type="catalytic activity">
    <reaction evidence="1">
        <text>1-(2-carboxyphenylamino)-1-deoxy-D-ribulose 5-phosphate + H(+) = (1S,2R)-1-C-(indol-3-yl)glycerol 3-phosphate + CO2 + H2O</text>
        <dbReference type="Rhea" id="RHEA:23476"/>
        <dbReference type="ChEBI" id="CHEBI:15377"/>
        <dbReference type="ChEBI" id="CHEBI:15378"/>
        <dbReference type="ChEBI" id="CHEBI:16526"/>
        <dbReference type="ChEBI" id="CHEBI:58613"/>
        <dbReference type="ChEBI" id="CHEBI:58866"/>
        <dbReference type="EC" id="4.1.1.48"/>
    </reaction>
</comment>
<dbReference type="PANTHER" id="PTHR22854">
    <property type="entry name" value="TRYPTOPHAN BIOSYNTHESIS PROTEIN"/>
    <property type="match status" value="1"/>
</dbReference>
<keyword evidence="5" id="KW-0210">Decarboxylase</keyword>
<dbReference type="EMBL" id="JBGBPQ010000013">
    <property type="protein sequence ID" value="KAL1511722.1"/>
    <property type="molecule type" value="Genomic_DNA"/>
</dbReference>
<evidence type="ECO:0000256" key="1">
    <source>
        <dbReference type="ARBA" id="ARBA00001633"/>
    </source>
</evidence>
<dbReference type="Pfam" id="PF00218">
    <property type="entry name" value="IGPS"/>
    <property type="match status" value="1"/>
</dbReference>
<dbReference type="InterPro" id="IPR013785">
    <property type="entry name" value="Aldolase_TIM"/>
</dbReference>
<feature type="domain" description="Indole-3-glycerol phosphate synthase" evidence="10">
    <location>
        <begin position="25"/>
        <end position="279"/>
    </location>
</feature>
<dbReference type="GO" id="GO:0004640">
    <property type="term" value="F:phosphoribosylanthranilate isomerase activity"/>
    <property type="evidence" value="ECO:0007669"/>
    <property type="project" value="TreeGrafter"/>
</dbReference>
<evidence type="ECO:0000259" key="10">
    <source>
        <dbReference type="Pfam" id="PF00218"/>
    </source>
</evidence>
<evidence type="ECO:0000256" key="8">
    <source>
        <dbReference type="ARBA" id="ARBA00023239"/>
    </source>
</evidence>
<dbReference type="InterPro" id="IPR013798">
    <property type="entry name" value="Indole-3-glycerol_P_synth_dom"/>
</dbReference>
<dbReference type="InterPro" id="IPR011060">
    <property type="entry name" value="RibuloseP-bd_barrel"/>
</dbReference>
<keyword evidence="9" id="KW-0732">Signal</keyword>
<dbReference type="GO" id="GO:0004425">
    <property type="term" value="F:indole-3-glycerol-phosphate synthase activity"/>
    <property type="evidence" value="ECO:0007669"/>
    <property type="project" value="UniProtKB-EC"/>
</dbReference>
<protein>
    <recommendedName>
        <fullName evidence="3">indole-3-glycerol-phosphate synthase</fullName>
        <ecNumber evidence="3">4.1.1.48</ecNumber>
    </recommendedName>
</protein>
<evidence type="ECO:0000256" key="2">
    <source>
        <dbReference type="ARBA" id="ARBA00004696"/>
    </source>
</evidence>
<keyword evidence="12" id="KW-1185">Reference proteome</keyword>
<reference evidence="11 12" key="1">
    <citation type="journal article" date="2024" name="Science">
        <title>Giant polyketide synthase enzymes in the biosynthesis of giant marine polyether toxins.</title>
        <authorList>
            <person name="Fallon T.R."/>
            <person name="Shende V.V."/>
            <person name="Wierzbicki I.H."/>
            <person name="Pendleton A.L."/>
            <person name="Watervoot N.F."/>
            <person name="Auber R.P."/>
            <person name="Gonzalez D.J."/>
            <person name="Wisecaver J.H."/>
            <person name="Moore B.S."/>
        </authorList>
    </citation>
    <scope>NUCLEOTIDE SEQUENCE [LARGE SCALE GENOMIC DNA]</scope>
    <source>
        <strain evidence="11 12">12B1</strain>
    </source>
</reference>
<evidence type="ECO:0000313" key="11">
    <source>
        <dbReference type="EMBL" id="KAL1511722.1"/>
    </source>
</evidence>
<dbReference type="Gene3D" id="3.20.20.70">
    <property type="entry name" value="Aldolase class I"/>
    <property type="match status" value="1"/>
</dbReference>
<dbReference type="AlphaFoldDB" id="A0AB34J2Z8"/>
<keyword evidence="8" id="KW-0456">Lyase</keyword>
<keyword evidence="7" id="KW-0057">Aromatic amino acid biosynthesis</keyword>
<keyword evidence="6" id="KW-0822">Tryptophan biosynthesis</keyword>